<dbReference type="RefSeq" id="WP_315652675.1">
    <property type="nucleotide sequence ID" value="NZ_JAVXZY010000011.1"/>
</dbReference>
<dbReference type="EMBL" id="JAVXZY010000011">
    <property type="protein sequence ID" value="MDT9001792.1"/>
    <property type="molecule type" value="Genomic_DNA"/>
</dbReference>
<evidence type="ECO:0000313" key="2">
    <source>
        <dbReference type="Proteomes" id="UP001246372"/>
    </source>
</evidence>
<evidence type="ECO:0000313" key="1">
    <source>
        <dbReference type="EMBL" id="MDT9001792.1"/>
    </source>
</evidence>
<gene>
    <name evidence="1" type="ORF">RQP53_21120</name>
</gene>
<name>A0ABU3PI47_9BURK</name>
<proteinExistence type="predicted"/>
<comment type="caution">
    <text evidence="1">The sequence shown here is derived from an EMBL/GenBank/DDBJ whole genome shotgun (WGS) entry which is preliminary data.</text>
</comment>
<dbReference type="Proteomes" id="UP001246372">
    <property type="component" value="Unassembled WGS sequence"/>
</dbReference>
<protein>
    <submittedName>
        <fullName evidence="1">Uncharacterized protein</fullName>
    </submittedName>
</protein>
<sequence length="200" mass="21937">MKLTWKRKGLMLLLVIATVAVAKMWGPFNVSLRNPSIRSFADDSDLEFAGARNIARLYMLLDVQQIKRGDIVRVVYASGEVYDMDVTAQCSYVAGISCAFGKKTRVESIDSPSTVSQTAIKDWLLKHAPCEDRPGNSNTVQRDVKFPTGRWVTEYPQSSDPATIVVRGFWEYTGEVVVRLSVPIGGGGGGGDKGCKKESL</sequence>
<keyword evidence="2" id="KW-1185">Reference proteome</keyword>
<reference evidence="1" key="1">
    <citation type="submission" date="2023-09" db="EMBL/GenBank/DDBJ databases">
        <title>Paucibacter sp. APW11 Genome sequencing and assembly.</title>
        <authorList>
            <person name="Kim I."/>
        </authorList>
    </citation>
    <scope>NUCLEOTIDE SEQUENCE</scope>
    <source>
        <strain evidence="1">APW11</strain>
    </source>
</reference>
<organism evidence="1 2">
    <name type="scientific">Roseateles aquae</name>
    <dbReference type="NCBI Taxonomy" id="3077235"/>
    <lineage>
        <taxon>Bacteria</taxon>
        <taxon>Pseudomonadati</taxon>
        <taxon>Pseudomonadota</taxon>
        <taxon>Betaproteobacteria</taxon>
        <taxon>Burkholderiales</taxon>
        <taxon>Sphaerotilaceae</taxon>
        <taxon>Roseateles</taxon>
    </lineage>
</organism>
<accession>A0ABU3PI47</accession>